<dbReference type="SMART" id="SM00382">
    <property type="entry name" value="AAA"/>
    <property type="match status" value="1"/>
</dbReference>
<dbReference type="InterPro" id="IPR017871">
    <property type="entry name" value="ABC_transporter-like_CS"/>
</dbReference>
<evidence type="ECO:0000313" key="5">
    <source>
        <dbReference type="Proteomes" id="UP000830835"/>
    </source>
</evidence>
<dbReference type="InterPro" id="IPR003439">
    <property type="entry name" value="ABC_transporter-like_ATP-bd"/>
</dbReference>
<keyword evidence="5" id="KW-1185">Reference proteome</keyword>
<gene>
    <name evidence="4" type="ORF">JX360_09195</name>
</gene>
<dbReference type="PANTHER" id="PTHR42794:SF2">
    <property type="entry name" value="ABC TRANSPORTER ATP-BINDING PROTEIN"/>
    <property type="match status" value="1"/>
</dbReference>
<protein>
    <submittedName>
        <fullName evidence="4">ABC transporter ATP-binding protein</fullName>
    </submittedName>
</protein>
<evidence type="ECO:0000256" key="2">
    <source>
        <dbReference type="ARBA" id="ARBA00022840"/>
    </source>
</evidence>
<proteinExistence type="predicted"/>
<evidence type="ECO:0000259" key="3">
    <source>
        <dbReference type="PROSITE" id="PS50893"/>
    </source>
</evidence>
<evidence type="ECO:0000256" key="1">
    <source>
        <dbReference type="ARBA" id="ARBA00022741"/>
    </source>
</evidence>
<accession>A0ABT0CBB4</accession>
<dbReference type="SUPFAM" id="SSF52540">
    <property type="entry name" value="P-loop containing nucleoside triphosphate hydrolases"/>
    <property type="match status" value="1"/>
</dbReference>
<dbReference type="Gene3D" id="3.40.50.300">
    <property type="entry name" value="P-loop containing nucleotide triphosphate hydrolases"/>
    <property type="match status" value="1"/>
</dbReference>
<dbReference type="PROSITE" id="PS50893">
    <property type="entry name" value="ABC_TRANSPORTER_2"/>
    <property type="match status" value="1"/>
</dbReference>
<comment type="caution">
    <text evidence="4">The sequence shown here is derived from an EMBL/GenBank/DDBJ whole genome shotgun (WGS) entry which is preliminary data.</text>
</comment>
<dbReference type="PROSITE" id="PS00211">
    <property type="entry name" value="ABC_TRANSPORTER_1"/>
    <property type="match status" value="1"/>
</dbReference>
<dbReference type="InterPro" id="IPR003593">
    <property type="entry name" value="AAA+_ATPase"/>
</dbReference>
<dbReference type="Pfam" id="PF00005">
    <property type="entry name" value="ABC_tran"/>
    <property type="match status" value="1"/>
</dbReference>
<name>A0ABT0CBB4_THEVL</name>
<keyword evidence="1" id="KW-0547">Nucleotide-binding</keyword>
<dbReference type="CDD" id="cd03214">
    <property type="entry name" value="ABC_Iron-Siderophores_B12_Hemin"/>
    <property type="match status" value="1"/>
</dbReference>
<reference evidence="4" key="1">
    <citation type="submission" date="2021-02" db="EMBL/GenBank/DDBJ databases">
        <title>The CRISPR/cas machinery reduction and long-range gene transfer in the hot spring cyanobacterium Synechococcus.</title>
        <authorList>
            <person name="Dvorak P."/>
            <person name="Jahodarova E."/>
            <person name="Hasler P."/>
            <person name="Poulickova A."/>
        </authorList>
    </citation>
    <scope>NUCLEOTIDE SEQUENCE</scope>
    <source>
        <strain evidence="4">Rupite</strain>
    </source>
</reference>
<dbReference type="Proteomes" id="UP000830835">
    <property type="component" value="Unassembled WGS sequence"/>
</dbReference>
<feature type="domain" description="ABC transporter" evidence="3">
    <location>
        <begin position="1"/>
        <end position="225"/>
    </location>
</feature>
<dbReference type="EMBL" id="JAFIRA010000020">
    <property type="protein sequence ID" value="MCJ2543078.1"/>
    <property type="molecule type" value="Genomic_DNA"/>
</dbReference>
<organism evidence="4 5">
    <name type="scientific">Thermostichus vulcanus str. 'Rupite'</name>
    <dbReference type="NCBI Taxonomy" id="2813851"/>
    <lineage>
        <taxon>Bacteria</taxon>
        <taxon>Bacillati</taxon>
        <taxon>Cyanobacteriota</taxon>
        <taxon>Cyanophyceae</taxon>
        <taxon>Thermostichales</taxon>
        <taxon>Thermostichaceae</taxon>
        <taxon>Thermostichus</taxon>
    </lineage>
</organism>
<dbReference type="InterPro" id="IPR027417">
    <property type="entry name" value="P-loop_NTPase"/>
</dbReference>
<sequence>MIRELSLQVERGEWLSIVGPNGSGKSTLLRLLSRILLPSAGVVLLDGRDLHRQFTPQQVAQRLALLPQQQRIPTGLTVRQLVSLGRSPHQLWWEWQLRRADWQRVEQALGQTGLGSLAERRLETLSGGERQRAFLAMALVQEPQVLLLDEPTTFLDLRYQLELLELLQRLKQERNLTVITVLHDLNLAIRYSQRMALLSSGQLQAVGSPPEVLTPTRVRQVFGLEVEWIPTPVGRQLCPIAAVGVDGVPLSVGGAAGVMNPF</sequence>
<dbReference type="GO" id="GO:0005524">
    <property type="term" value="F:ATP binding"/>
    <property type="evidence" value="ECO:0007669"/>
    <property type="project" value="UniProtKB-KW"/>
</dbReference>
<keyword evidence="2 4" id="KW-0067">ATP-binding</keyword>
<evidence type="ECO:0000313" key="4">
    <source>
        <dbReference type="EMBL" id="MCJ2543078.1"/>
    </source>
</evidence>
<dbReference type="PANTHER" id="PTHR42794">
    <property type="entry name" value="HEMIN IMPORT ATP-BINDING PROTEIN HMUV"/>
    <property type="match status" value="1"/>
</dbReference>